<evidence type="ECO:0000313" key="2">
    <source>
        <dbReference type="EMBL" id="BCS29499.1"/>
    </source>
</evidence>
<evidence type="ECO:0000256" key="1">
    <source>
        <dbReference type="ARBA" id="ARBA00023002"/>
    </source>
</evidence>
<name>A0A7R8ARM2_9EURO</name>
<keyword evidence="3" id="KW-1185">Reference proteome</keyword>
<dbReference type="KEGG" id="apuu:APUU_71069S"/>
<dbReference type="InterPro" id="IPR036291">
    <property type="entry name" value="NAD(P)-bd_dom_sf"/>
</dbReference>
<reference evidence="2" key="2">
    <citation type="submission" date="2021-02" db="EMBL/GenBank/DDBJ databases">
        <title>Aspergillus puulaauensis MK2 genome sequence.</title>
        <authorList>
            <person name="Futagami T."/>
            <person name="Mori K."/>
            <person name="Kadooka C."/>
            <person name="Tanaka T."/>
        </authorList>
    </citation>
    <scope>NUCLEOTIDE SEQUENCE</scope>
    <source>
        <strain evidence="2">MK2</strain>
    </source>
</reference>
<reference evidence="2" key="1">
    <citation type="submission" date="2021-01" db="EMBL/GenBank/DDBJ databases">
        <authorList>
            <consortium name="Aspergillus puulaauensis MK2 genome sequencing consortium"/>
            <person name="Kazuki M."/>
            <person name="Futagami T."/>
        </authorList>
    </citation>
    <scope>NUCLEOTIDE SEQUENCE</scope>
    <source>
        <strain evidence="2">MK2</strain>
    </source>
</reference>
<proteinExistence type="predicted"/>
<dbReference type="RefSeq" id="XP_041561685.1">
    <property type="nucleotide sequence ID" value="XM_041696012.1"/>
</dbReference>
<dbReference type="PANTHER" id="PTHR47534:SF2">
    <property type="entry name" value="KETOREDUCTASE (KR) DOMAIN-CONTAINING PROTEIN-RELATED"/>
    <property type="match status" value="1"/>
</dbReference>
<evidence type="ECO:0000313" key="3">
    <source>
        <dbReference type="Proteomes" id="UP000654913"/>
    </source>
</evidence>
<dbReference type="Gene3D" id="3.40.50.720">
    <property type="entry name" value="NAD(P)-binding Rossmann-like Domain"/>
    <property type="match status" value="1"/>
</dbReference>
<dbReference type="SUPFAM" id="SSF51735">
    <property type="entry name" value="NAD(P)-binding Rossmann-fold domains"/>
    <property type="match status" value="1"/>
</dbReference>
<dbReference type="Proteomes" id="UP000654913">
    <property type="component" value="Chromosome 7"/>
</dbReference>
<dbReference type="GeneID" id="64979496"/>
<dbReference type="PANTHER" id="PTHR47534">
    <property type="entry name" value="YALI0E05731P"/>
    <property type="match status" value="1"/>
</dbReference>
<dbReference type="OrthoDB" id="2898509at2759"/>
<accession>A0A7R8ARM2</accession>
<organism evidence="2 3">
    <name type="scientific">Aspergillus puulaauensis</name>
    <dbReference type="NCBI Taxonomy" id="1220207"/>
    <lineage>
        <taxon>Eukaryota</taxon>
        <taxon>Fungi</taxon>
        <taxon>Dikarya</taxon>
        <taxon>Ascomycota</taxon>
        <taxon>Pezizomycotina</taxon>
        <taxon>Eurotiomycetes</taxon>
        <taxon>Eurotiomycetidae</taxon>
        <taxon>Eurotiales</taxon>
        <taxon>Aspergillaceae</taxon>
        <taxon>Aspergillus</taxon>
    </lineage>
</organism>
<dbReference type="InterPro" id="IPR052228">
    <property type="entry name" value="Sec_Metab_Biosynth_Oxidored"/>
</dbReference>
<protein>
    <recommendedName>
        <fullName evidence="4">Short-chain dehydrogenase/reductase</fullName>
    </recommendedName>
</protein>
<dbReference type="InterPro" id="IPR002347">
    <property type="entry name" value="SDR_fam"/>
</dbReference>
<gene>
    <name evidence="2" type="ORF">APUU_71069S</name>
</gene>
<dbReference type="GO" id="GO:0016491">
    <property type="term" value="F:oxidoreductase activity"/>
    <property type="evidence" value="ECO:0007669"/>
    <property type="project" value="UniProtKB-KW"/>
</dbReference>
<evidence type="ECO:0008006" key="4">
    <source>
        <dbReference type="Google" id="ProtNLM"/>
    </source>
</evidence>
<keyword evidence="1" id="KW-0560">Oxidoreductase</keyword>
<sequence>MVAINIVKESNTSLKDYGPGLVGVFVGGTSGIGESTARAFVRYAISPRVYLLGRNEAQASKIIEELGKLNAESKVDFVKCDVSLLRGVDEACKEIQRREERVNLLVMTTGMVTMRGRDETGEGVDRKLSLHYYSRMRFIANLLPQLNAATTATQGKTPGLASVVSVLEAGGEGTLNQDDLDLKNTYSLANARTHAITMNSLSLGYLAKANPGVSFIHSFPGGVKTGVMRELGLVTRMALQAVMVLGKPWMVPVEESGERHLYAAAGLPGLKRAGDGDDGSGKLYLVGSDGEPRGNQKVLNEYREGGTDQKVWEHTLDVFKRCCD</sequence>
<dbReference type="Pfam" id="PF00106">
    <property type="entry name" value="adh_short"/>
    <property type="match status" value="1"/>
</dbReference>
<dbReference type="AlphaFoldDB" id="A0A7R8ARM2"/>
<dbReference type="EMBL" id="AP024449">
    <property type="protein sequence ID" value="BCS29499.1"/>
    <property type="molecule type" value="Genomic_DNA"/>
</dbReference>